<gene>
    <name evidence="2" type="ORF">BCF88_10152</name>
</gene>
<dbReference type="AlphaFoldDB" id="A0A318U8J1"/>
<reference evidence="2 3" key="1">
    <citation type="submission" date="2018-06" db="EMBL/GenBank/DDBJ databases">
        <title>Genomic Encyclopedia of Archaeal and Bacterial Type Strains, Phase II (KMG-II): from individual species to whole genera.</title>
        <authorList>
            <person name="Goeker M."/>
        </authorList>
    </citation>
    <scope>NUCLEOTIDE SEQUENCE [LARGE SCALE GENOMIC DNA]</scope>
    <source>
        <strain evidence="2 3">ATCC 29103</strain>
    </source>
</reference>
<dbReference type="EMBL" id="QKLP01000001">
    <property type="protein sequence ID" value="PYF43734.1"/>
    <property type="molecule type" value="Genomic_DNA"/>
</dbReference>
<sequence>MKSTKKILLTLSAIMPTAVAVAVVSCGKGEKQNEFAKNFVLGNTGTENYNKKTKTLDLSKKDIKIIPQGSFSAIALLNLFQKTVAAANPSPEWRAPDGIFDLTTKTINIEKIVLPENLEVIENGAFEGLGLKEIQFSKHTNKLTKIFKNAFANNRLTKIDLPQSILEIDKNAFYNNQISEINLKDLTNIKKLSAGVLAKNELKSIDLTNIVTIEESALAMNKFEKLELHNNLKKNFVSEKLFYFSGNNKDNKYQTVELEVKDQELKNFLEEKLRDDSSLNYKIK</sequence>
<dbReference type="Gene3D" id="3.80.10.10">
    <property type="entry name" value="Ribonuclease Inhibitor"/>
    <property type="match status" value="1"/>
</dbReference>
<feature type="chain" id="PRO_5016403828" evidence="1">
    <location>
        <begin position="23"/>
        <end position="284"/>
    </location>
</feature>
<organism evidence="2 3">
    <name type="scientific">Metamycoplasma alkalescens</name>
    <dbReference type="NCBI Taxonomy" id="45363"/>
    <lineage>
        <taxon>Bacteria</taxon>
        <taxon>Bacillati</taxon>
        <taxon>Mycoplasmatota</taxon>
        <taxon>Mycoplasmoidales</taxon>
        <taxon>Metamycoplasmataceae</taxon>
        <taxon>Metamycoplasma</taxon>
    </lineage>
</organism>
<feature type="signal peptide" evidence="1">
    <location>
        <begin position="1"/>
        <end position="22"/>
    </location>
</feature>
<dbReference type="InterPro" id="IPR032675">
    <property type="entry name" value="LRR_dom_sf"/>
</dbReference>
<comment type="caution">
    <text evidence="2">The sequence shown here is derived from an EMBL/GenBank/DDBJ whole genome shotgun (WGS) entry which is preliminary data.</text>
</comment>
<dbReference type="SUPFAM" id="SSF52058">
    <property type="entry name" value="L domain-like"/>
    <property type="match status" value="1"/>
</dbReference>
<dbReference type="RefSeq" id="WP_110858102.1">
    <property type="nucleotide sequence ID" value="NZ_LS991949.1"/>
</dbReference>
<dbReference type="InterPro" id="IPR026906">
    <property type="entry name" value="LRR_5"/>
</dbReference>
<evidence type="ECO:0000313" key="3">
    <source>
        <dbReference type="Proteomes" id="UP000247715"/>
    </source>
</evidence>
<accession>A0A318U8J1</accession>
<keyword evidence="1" id="KW-0732">Signal</keyword>
<dbReference type="Proteomes" id="UP000247715">
    <property type="component" value="Unassembled WGS sequence"/>
</dbReference>
<evidence type="ECO:0000256" key="1">
    <source>
        <dbReference type="SAM" id="SignalP"/>
    </source>
</evidence>
<dbReference type="Pfam" id="PF13306">
    <property type="entry name" value="LRR_5"/>
    <property type="match status" value="1"/>
</dbReference>
<proteinExistence type="predicted"/>
<protein>
    <submittedName>
        <fullName evidence="2">Leucine rich repeat (LRR) protein</fullName>
    </submittedName>
</protein>
<name>A0A318U8J1_9BACT</name>
<evidence type="ECO:0000313" key="2">
    <source>
        <dbReference type="EMBL" id="PYF43734.1"/>
    </source>
</evidence>
<dbReference type="PROSITE" id="PS51257">
    <property type="entry name" value="PROKAR_LIPOPROTEIN"/>
    <property type="match status" value="1"/>
</dbReference>